<evidence type="ECO:0000313" key="2">
    <source>
        <dbReference type="EMBL" id="CAI5781758.1"/>
    </source>
</evidence>
<organism evidence="2 3">
    <name type="scientific">Podarcis lilfordi</name>
    <name type="common">Lilford's wall lizard</name>
    <dbReference type="NCBI Taxonomy" id="74358"/>
    <lineage>
        <taxon>Eukaryota</taxon>
        <taxon>Metazoa</taxon>
        <taxon>Chordata</taxon>
        <taxon>Craniata</taxon>
        <taxon>Vertebrata</taxon>
        <taxon>Euteleostomi</taxon>
        <taxon>Lepidosauria</taxon>
        <taxon>Squamata</taxon>
        <taxon>Bifurcata</taxon>
        <taxon>Unidentata</taxon>
        <taxon>Episquamata</taxon>
        <taxon>Laterata</taxon>
        <taxon>Lacertibaenia</taxon>
        <taxon>Lacertidae</taxon>
        <taxon>Podarcis</taxon>
    </lineage>
</organism>
<gene>
    <name evidence="2" type="ORF">PODLI_1B015561</name>
</gene>
<name>A0AA35KRD2_9SAUR</name>
<proteinExistence type="predicted"/>
<accession>A0AA35KRD2</accession>
<reference evidence="2" key="1">
    <citation type="submission" date="2022-12" db="EMBL/GenBank/DDBJ databases">
        <authorList>
            <person name="Alioto T."/>
            <person name="Alioto T."/>
            <person name="Gomez Garrido J."/>
        </authorList>
    </citation>
    <scope>NUCLEOTIDE SEQUENCE</scope>
</reference>
<keyword evidence="1" id="KW-0812">Transmembrane</keyword>
<sequence>MQDICWATWSNKRITVFMPFILVFGHLRCVFLVQYLSYSSDCKACWLRPMAHLVWDPVLTMANQMPMGNEQAEHEHKSTLLSCHFQLLFRSIAASSCEGTA</sequence>
<evidence type="ECO:0000256" key="1">
    <source>
        <dbReference type="SAM" id="Phobius"/>
    </source>
</evidence>
<dbReference type="EMBL" id="OX395133">
    <property type="protein sequence ID" value="CAI5781758.1"/>
    <property type="molecule type" value="Genomic_DNA"/>
</dbReference>
<dbReference type="Proteomes" id="UP001178461">
    <property type="component" value="Chromosome 8"/>
</dbReference>
<keyword evidence="1" id="KW-0472">Membrane</keyword>
<protein>
    <submittedName>
        <fullName evidence="2">Uncharacterized protein</fullName>
    </submittedName>
</protein>
<keyword evidence="3" id="KW-1185">Reference proteome</keyword>
<evidence type="ECO:0000313" key="3">
    <source>
        <dbReference type="Proteomes" id="UP001178461"/>
    </source>
</evidence>
<feature type="transmembrane region" description="Helical" evidence="1">
    <location>
        <begin position="16"/>
        <end position="38"/>
    </location>
</feature>
<dbReference type="AlphaFoldDB" id="A0AA35KRD2"/>
<keyword evidence="1" id="KW-1133">Transmembrane helix</keyword>